<protein>
    <submittedName>
        <fullName evidence="4">NAD(P)H oxidoreductase</fullName>
        <ecNumber evidence="4">1.6.99.-</ecNumber>
    </submittedName>
</protein>
<dbReference type="Gene3D" id="3.40.50.360">
    <property type="match status" value="1"/>
</dbReference>
<name>A0ABT2JNM5_9ACTN</name>
<dbReference type="SUPFAM" id="SSF52218">
    <property type="entry name" value="Flavoproteins"/>
    <property type="match status" value="1"/>
</dbReference>
<sequence length="207" mass="22961">MPHTLLVLAHPRRDSLTAQVAGRLHRRLTDEGHTVDLLDLYAEDFDPRLHPADEPDWEDRDKTYSPEVRAHMRRIEAADDLVVVFPVWWFAAPAILKGWIDRVWNYGFAYGRGKPRLAAKRMVWLGLAGGPSADYAGSGLDVAMEHQLRKGVSEFCGITASSVRLLHDTELSGVPKAQRAARVRDVFAAADAALTSFHASALEPANT</sequence>
<comment type="similarity">
    <text evidence="1">Belongs to the NAD(P)H dehydrogenase (quinone) family.</text>
</comment>
<dbReference type="RefSeq" id="WP_260216399.1">
    <property type="nucleotide sequence ID" value="NZ_JAJAGO010000002.1"/>
</dbReference>
<evidence type="ECO:0000256" key="1">
    <source>
        <dbReference type="ARBA" id="ARBA00006252"/>
    </source>
</evidence>
<dbReference type="EMBL" id="JAJAGO010000002">
    <property type="protein sequence ID" value="MCT2589426.1"/>
    <property type="molecule type" value="Genomic_DNA"/>
</dbReference>
<dbReference type="Pfam" id="PF02525">
    <property type="entry name" value="Flavodoxin_2"/>
    <property type="match status" value="1"/>
</dbReference>
<comment type="caution">
    <text evidence="4">The sequence shown here is derived from an EMBL/GenBank/DDBJ whole genome shotgun (WGS) entry which is preliminary data.</text>
</comment>
<dbReference type="EC" id="1.6.99.-" evidence="4"/>
<evidence type="ECO:0000259" key="3">
    <source>
        <dbReference type="Pfam" id="PF02525"/>
    </source>
</evidence>
<dbReference type="Proteomes" id="UP001156389">
    <property type="component" value="Unassembled WGS sequence"/>
</dbReference>
<feature type="domain" description="Flavodoxin-like fold" evidence="3">
    <location>
        <begin position="3"/>
        <end position="182"/>
    </location>
</feature>
<evidence type="ECO:0000313" key="5">
    <source>
        <dbReference type="Proteomes" id="UP001156389"/>
    </source>
</evidence>
<accession>A0ABT2JNM5</accession>
<dbReference type="InterPro" id="IPR051545">
    <property type="entry name" value="NAD(P)H_dehydrogenase_qn"/>
</dbReference>
<proteinExistence type="inferred from homology"/>
<dbReference type="InterPro" id="IPR003680">
    <property type="entry name" value="Flavodoxin_fold"/>
</dbReference>
<organism evidence="4 5">
    <name type="scientific">Streptomyces gossypii</name>
    <dbReference type="NCBI Taxonomy" id="2883101"/>
    <lineage>
        <taxon>Bacteria</taxon>
        <taxon>Bacillati</taxon>
        <taxon>Actinomycetota</taxon>
        <taxon>Actinomycetes</taxon>
        <taxon>Kitasatosporales</taxon>
        <taxon>Streptomycetaceae</taxon>
        <taxon>Streptomyces</taxon>
    </lineage>
</organism>
<keyword evidence="5" id="KW-1185">Reference proteome</keyword>
<keyword evidence="2 4" id="KW-0560">Oxidoreductase</keyword>
<gene>
    <name evidence="4" type="ORF">LHJ74_05685</name>
</gene>
<reference evidence="4 5" key="1">
    <citation type="submission" date="2021-10" db="EMBL/GenBank/DDBJ databases">
        <title>Streptomyces gossypii sp. nov., isolated from soil collected from cotton field.</title>
        <authorList>
            <person name="Ge X."/>
            <person name="Chen X."/>
            <person name="Liu W."/>
        </authorList>
    </citation>
    <scope>NUCLEOTIDE SEQUENCE [LARGE SCALE GENOMIC DNA]</scope>
    <source>
        <strain evidence="4 5">N2-109</strain>
    </source>
</reference>
<evidence type="ECO:0000256" key="2">
    <source>
        <dbReference type="ARBA" id="ARBA00023002"/>
    </source>
</evidence>
<dbReference type="GO" id="GO:0016491">
    <property type="term" value="F:oxidoreductase activity"/>
    <property type="evidence" value="ECO:0007669"/>
    <property type="project" value="UniProtKB-KW"/>
</dbReference>
<evidence type="ECO:0000313" key="4">
    <source>
        <dbReference type="EMBL" id="MCT2589426.1"/>
    </source>
</evidence>
<dbReference type="PANTHER" id="PTHR10204:SF34">
    <property type="entry name" value="NAD(P)H DEHYDROGENASE [QUINONE] 1 ISOFORM 1"/>
    <property type="match status" value="1"/>
</dbReference>
<dbReference type="InterPro" id="IPR029039">
    <property type="entry name" value="Flavoprotein-like_sf"/>
</dbReference>
<dbReference type="NCBIfam" id="NF007280">
    <property type="entry name" value="PRK09739.1"/>
    <property type="match status" value="1"/>
</dbReference>
<dbReference type="PANTHER" id="PTHR10204">
    <property type="entry name" value="NAD P H OXIDOREDUCTASE-RELATED"/>
    <property type="match status" value="1"/>
</dbReference>